<sequence>MSSSSQPVVTPDDFSSIPSIISWFLGVTSVLFVTTKIITKLSMTRNFAFDDAAILTALAFSIGMVIAISIQGQNGLGKRESSLTEAQLITFEKSVYATDFLYIATLFFSKCSVLVLLRALTPVRSHQLLTLTPQEQTSFWTSFGILNIITEISLVVIPAVIMRSVQIPQAKKTVIILVFALRVFVAGAIIPELIFLRRAGQSADRTFASWPVVVCALFVQCLSIVFACVPFLKPFFGALESGMIRMDDTRRREGRTTRGGYYLKKAKVSSSRGSSGKQSISSRFHPLRNWTHVSGGTHSASAERGPEDTDRHSQRSDSRIIRATTTFEVRSEDHY</sequence>
<dbReference type="PANTHER" id="PTHR38794:SF1">
    <property type="entry name" value="INTEGRAL MEMBRANE PROTEIN"/>
    <property type="match status" value="1"/>
</dbReference>
<evidence type="ECO:0000313" key="4">
    <source>
        <dbReference type="EMBL" id="KKY37958.1"/>
    </source>
</evidence>
<keyword evidence="5" id="KW-1185">Reference proteome</keyword>
<feature type="region of interest" description="Disordered" evidence="1">
    <location>
        <begin position="288"/>
        <end position="318"/>
    </location>
</feature>
<comment type="caution">
    <text evidence="4">The sequence shown here is derived from an EMBL/GenBank/DDBJ whole genome shotgun (WGS) entry which is preliminary data.</text>
</comment>
<feature type="domain" description="Rhodopsin" evidence="3">
    <location>
        <begin position="36"/>
        <end position="129"/>
    </location>
</feature>
<protein>
    <submittedName>
        <fullName evidence="4">Putative pth11-like integral membrane protein</fullName>
    </submittedName>
</protein>
<evidence type="ECO:0000259" key="3">
    <source>
        <dbReference type="Pfam" id="PF20684"/>
    </source>
</evidence>
<dbReference type="EMBL" id="LCUC01000065">
    <property type="protein sequence ID" value="KKY37958.1"/>
    <property type="molecule type" value="Genomic_DNA"/>
</dbReference>
<dbReference type="Proteomes" id="UP000034680">
    <property type="component" value="Unassembled WGS sequence"/>
</dbReference>
<keyword evidence="2" id="KW-1133">Transmembrane helix</keyword>
<dbReference type="STRING" id="1214573.A0A0G2HT18"/>
<organism evidence="4 5">
    <name type="scientific">Diaporthe ampelina</name>
    <dbReference type="NCBI Taxonomy" id="1214573"/>
    <lineage>
        <taxon>Eukaryota</taxon>
        <taxon>Fungi</taxon>
        <taxon>Dikarya</taxon>
        <taxon>Ascomycota</taxon>
        <taxon>Pezizomycotina</taxon>
        <taxon>Sordariomycetes</taxon>
        <taxon>Sordariomycetidae</taxon>
        <taxon>Diaporthales</taxon>
        <taxon>Diaporthaceae</taxon>
        <taxon>Diaporthe</taxon>
    </lineage>
</organism>
<reference evidence="4 5" key="1">
    <citation type="submission" date="2015-05" db="EMBL/GenBank/DDBJ databases">
        <title>Distinctive expansion of gene families associated with plant cell wall degradation and secondary metabolism in the genomes of grapevine trunk pathogens.</title>
        <authorList>
            <person name="Lawrence D.P."/>
            <person name="Travadon R."/>
            <person name="Rolshausen P.E."/>
            <person name="Baumgartner K."/>
        </authorList>
    </citation>
    <scope>NUCLEOTIDE SEQUENCE [LARGE SCALE GENOMIC DNA]</scope>
    <source>
        <strain evidence="4">DA912</strain>
    </source>
</reference>
<dbReference type="AlphaFoldDB" id="A0A0G2HT18"/>
<feature type="domain" description="Rhodopsin" evidence="3">
    <location>
        <begin position="136"/>
        <end position="236"/>
    </location>
</feature>
<feature type="transmembrane region" description="Helical" evidence="2">
    <location>
        <begin position="100"/>
        <end position="120"/>
    </location>
</feature>
<gene>
    <name evidence="4" type="ORF">UCDDA912_g02045</name>
</gene>
<evidence type="ECO:0000313" key="5">
    <source>
        <dbReference type="Proteomes" id="UP000034680"/>
    </source>
</evidence>
<dbReference type="InterPro" id="IPR049326">
    <property type="entry name" value="Rhodopsin_dom_fungi"/>
</dbReference>
<reference evidence="4 5" key="2">
    <citation type="submission" date="2015-05" db="EMBL/GenBank/DDBJ databases">
        <authorList>
            <person name="Morales-Cruz A."/>
            <person name="Amrine K.C."/>
            <person name="Cantu D."/>
        </authorList>
    </citation>
    <scope>NUCLEOTIDE SEQUENCE [LARGE SCALE GENOMIC DNA]</scope>
    <source>
        <strain evidence="4">DA912</strain>
    </source>
</reference>
<feature type="transmembrane region" description="Helical" evidence="2">
    <location>
        <begin position="51"/>
        <end position="70"/>
    </location>
</feature>
<feature type="transmembrane region" description="Helical" evidence="2">
    <location>
        <begin position="207"/>
        <end position="232"/>
    </location>
</feature>
<feature type="compositionally biased region" description="Basic and acidic residues" evidence="1">
    <location>
        <begin position="304"/>
        <end position="318"/>
    </location>
</feature>
<dbReference type="Pfam" id="PF20684">
    <property type="entry name" value="Fung_rhodopsin"/>
    <property type="match status" value="2"/>
</dbReference>
<feature type="transmembrane region" description="Helical" evidence="2">
    <location>
        <begin position="20"/>
        <end position="39"/>
    </location>
</feature>
<accession>A0A0G2HT18</accession>
<evidence type="ECO:0000256" key="1">
    <source>
        <dbReference type="SAM" id="MobiDB-lite"/>
    </source>
</evidence>
<feature type="transmembrane region" description="Helical" evidence="2">
    <location>
        <begin position="174"/>
        <end position="195"/>
    </location>
</feature>
<keyword evidence="2" id="KW-0472">Membrane</keyword>
<feature type="compositionally biased region" description="Polar residues" evidence="1">
    <location>
        <begin position="291"/>
        <end position="300"/>
    </location>
</feature>
<evidence type="ECO:0000256" key="2">
    <source>
        <dbReference type="SAM" id="Phobius"/>
    </source>
</evidence>
<dbReference type="PANTHER" id="PTHR38794">
    <property type="entry name" value="INTEGRAL MEMBRANE PROTEIN"/>
    <property type="match status" value="1"/>
</dbReference>
<proteinExistence type="predicted"/>
<feature type="transmembrane region" description="Helical" evidence="2">
    <location>
        <begin position="140"/>
        <end position="162"/>
    </location>
</feature>
<keyword evidence="2" id="KW-0812">Transmembrane</keyword>
<name>A0A0G2HT18_9PEZI</name>
<dbReference type="OrthoDB" id="3918601at2759"/>